<dbReference type="SUPFAM" id="SSF51430">
    <property type="entry name" value="NAD(P)-linked oxidoreductase"/>
    <property type="match status" value="1"/>
</dbReference>
<feature type="signal peptide" evidence="12">
    <location>
        <begin position="1"/>
        <end position="22"/>
    </location>
</feature>
<evidence type="ECO:0000256" key="9">
    <source>
        <dbReference type="ARBA" id="ARBA00023288"/>
    </source>
</evidence>
<comment type="similarity">
    <text evidence="3">Belongs to the RBT5 family.</text>
</comment>
<feature type="region of interest" description="Disordered" evidence="11">
    <location>
        <begin position="178"/>
        <end position="204"/>
    </location>
</feature>
<keyword evidence="4" id="KW-0964">Secreted</keyword>
<keyword evidence="5" id="KW-0325">Glycoprotein</keyword>
<gene>
    <name evidence="14" type="ORF">OEA41_005353</name>
</gene>
<evidence type="ECO:0000256" key="6">
    <source>
        <dbReference type="ARBA" id="ARBA00022729"/>
    </source>
</evidence>
<dbReference type="GO" id="GO:0005576">
    <property type="term" value="C:extracellular region"/>
    <property type="evidence" value="ECO:0007669"/>
    <property type="project" value="UniProtKB-SubCell"/>
</dbReference>
<protein>
    <recommendedName>
        <fullName evidence="13">CFEM domain-containing protein</fullName>
    </recommendedName>
</protein>
<accession>A0AAD9YZM3</accession>
<keyword evidence="5" id="KW-0472">Membrane</keyword>
<keyword evidence="7" id="KW-0560">Oxidoreductase</keyword>
<dbReference type="InterPro" id="IPR036812">
    <property type="entry name" value="NAD(P)_OxRdtase_dom_sf"/>
</dbReference>
<keyword evidence="8" id="KW-1015">Disulfide bond</keyword>
<dbReference type="GO" id="GO:0098552">
    <property type="term" value="C:side of membrane"/>
    <property type="evidence" value="ECO:0007669"/>
    <property type="project" value="UniProtKB-KW"/>
</dbReference>
<dbReference type="InterPro" id="IPR008427">
    <property type="entry name" value="Extracellular_membr_CFEM_dom"/>
</dbReference>
<evidence type="ECO:0000256" key="8">
    <source>
        <dbReference type="ARBA" id="ARBA00023157"/>
    </source>
</evidence>
<keyword evidence="9" id="KW-0449">Lipoprotein</keyword>
<evidence type="ECO:0000259" key="13">
    <source>
        <dbReference type="PROSITE" id="PS52012"/>
    </source>
</evidence>
<feature type="chain" id="PRO_5042109552" description="CFEM domain-containing protein" evidence="12">
    <location>
        <begin position="23"/>
        <end position="565"/>
    </location>
</feature>
<dbReference type="InterPro" id="IPR050523">
    <property type="entry name" value="AKR_Detox_Biosynth"/>
</dbReference>
<evidence type="ECO:0000256" key="4">
    <source>
        <dbReference type="ARBA" id="ARBA00022525"/>
    </source>
</evidence>
<evidence type="ECO:0000313" key="14">
    <source>
        <dbReference type="EMBL" id="KAK3168905.1"/>
    </source>
</evidence>
<dbReference type="GO" id="GO:0016491">
    <property type="term" value="F:oxidoreductase activity"/>
    <property type="evidence" value="ECO:0007669"/>
    <property type="project" value="UniProtKB-KW"/>
</dbReference>
<keyword evidence="15" id="KW-1185">Reference proteome</keyword>
<dbReference type="EMBL" id="JASNWA010000010">
    <property type="protein sequence ID" value="KAK3168905.1"/>
    <property type="molecule type" value="Genomic_DNA"/>
</dbReference>
<keyword evidence="6 12" id="KW-0732">Signal</keyword>
<feature type="compositionally biased region" description="Low complexity" evidence="11">
    <location>
        <begin position="132"/>
        <end position="163"/>
    </location>
</feature>
<organism evidence="14 15">
    <name type="scientific">Lepraria neglecta</name>
    <dbReference type="NCBI Taxonomy" id="209136"/>
    <lineage>
        <taxon>Eukaryota</taxon>
        <taxon>Fungi</taxon>
        <taxon>Dikarya</taxon>
        <taxon>Ascomycota</taxon>
        <taxon>Pezizomycotina</taxon>
        <taxon>Lecanoromycetes</taxon>
        <taxon>OSLEUM clade</taxon>
        <taxon>Lecanoromycetidae</taxon>
        <taxon>Lecanorales</taxon>
        <taxon>Lecanorineae</taxon>
        <taxon>Stereocaulaceae</taxon>
        <taxon>Lepraria</taxon>
    </lineage>
</organism>
<feature type="compositionally biased region" description="Low complexity" evidence="11">
    <location>
        <begin position="178"/>
        <end position="193"/>
    </location>
</feature>
<evidence type="ECO:0000256" key="1">
    <source>
        <dbReference type="ARBA" id="ARBA00004589"/>
    </source>
</evidence>
<evidence type="ECO:0000256" key="12">
    <source>
        <dbReference type="SAM" id="SignalP"/>
    </source>
</evidence>
<keyword evidence="5" id="KW-0336">GPI-anchor</keyword>
<evidence type="ECO:0000256" key="11">
    <source>
        <dbReference type="SAM" id="MobiDB-lite"/>
    </source>
</evidence>
<dbReference type="PROSITE" id="PS52012">
    <property type="entry name" value="CFEM"/>
    <property type="match status" value="1"/>
</dbReference>
<feature type="domain" description="CFEM" evidence="13">
    <location>
        <begin position="5"/>
        <end position="119"/>
    </location>
</feature>
<comment type="subcellular location">
    <subcellularLocation>
        <location evidence="1">Membrane</location>
        <topology evidence="1">Lipid-anchor</topology>
        <topology evidence="1">GPI-anchor</topology>
    </subcellularLocation>
    <subcellularLocation>
        <location evidence="2">Secreted</location>
    </subcellularLocation>
</comment>
<dbReference type="Proteomes" id="UP001276659">
    <property type="component" value="Unassembled WGS sequence"/>
</dbReference>
<dbReference type="AlphaFoldDB" id="A0AAD9YZM3"/>
<dbReference type="Pfam" id="PF00248">
    <property type="entry name" value="Aldo_ket_red"/>
    <property type="match status" value="1"/>
</dbReference>
<comment type="caution">
    <text evidence="14">The sequence shown here is derived from an EMBL/GenBank/DDBJ whole genome shotgun (WGS) entry which is preliminary data.</text>
</comment>
<reference evidence="14" key="1">
    <citation type="submission" date="2022-11" db="EMBL/GenBank/DDBJ databases">
        <title>Chromosomal genome sequence assembly and mating type (MAT) locus characterization of the leprose asexual lichenized fungus Lepraria neglecta (Nyl.) Erichsen.</title>
        <authorList>
            <person name="Allen J.L."/>
            <person name="Pfeffer B."/>
        </authorList>
    </citation>
    <scope>NUCLEOTIDE SEQUENCE</scope>
    <source>
        <strain evidence="14">Allen 5258</strain>
    </source>
</reference>
<dbReference type="PANTHER" id="PTHR43364">
    <property type="entry name" value="NADH-SPECIFIC METHYLGLYOXAL REDUCTASE-RELATED"/>
    <property type="match status" value="1"/>
</dbReference>
<sequence length="565" mass="59909">MRRRSSTYALTVTLFVATAALAQSDGPYTYPVCWQSCVETQQPSCSASDTNLSCLCRLASDSTLQSSFLYCLEKNCNTADATTPFEHLGQTCSGTGSAIPTSVVASISAAVATADISDDFVTATGLTRPHGAARSSRSAESASAAAGAVTGVTTTQSGDGRTVVGGATSSAAGIVTATSTSSSSTSSATAKTTQNGGTVLDQAGSGSMRIQAGSLWALGCDPSTSASKPTTSRYKAEYTMTPPALIFGAGFLGASFATTSECEALLDFLKGQDIRHIDTARRYPSLQPGRSEQLLGEAKAAGQGFTIDTKIKISPEGVAGSLTATKIRASIAESFDALGVKQVNVLHCHTPDRETPIEETAAAFDEAFKKGCFKKKLHLTRISIDQLGVANYSVQQIEEWMQVSEDKGYVKPTVYQGQYNLLCRRPEQDLMPTLRKYGMVYNAYSPLAGGFLTGKTTAGQVAGTRFEPGNKMGAAHTNWYDKPIMHDAVRNLQKVIEPRGLTLTEVSMRWLVHHSALGEGDGVIIGGSRFEQIGGNVKDVKKGPLPKELVEEIDEMWEMMKDEAP</sequence>
<evidence type="ECO:0000256" key="10">
    <source>
        <dbReference type="PROSITE-ProRule" id="PRU01356"/>
    </source>
</evidence>
<evidence type="ECO:0000256" key="2">
    <source>
        <dbReference type="ARBA" id="ARBA00004613"/>
    </source>
</evidence>
<dbReference type="CDD" id="cd19075">
    <property type="entry name" value="AKR_AKR7A1-5"/>
    <property type="match status" value="1"/>
</dbReference>
<evidence type="ECO:0000256" key="3">
    <source>
        <dbReference type="ARBA" id="ARBA00010031"/>
    </source>
</evidence>
<evidence type="ECO:0000256" key="7">
    <source>
        <dbReference type="ARBA" id="ARBA00023002"/>
    </source>
</evidence>
<evidence type="ECO:0000256" key="5">
    <source>
        <dbReference type="ARBA" id="ARBA00022622"/>
    </source>
</evidence>
<evidence type="ECO:0000313" key="15">
    <source>
        <dbReference type="Proteomes" id="UP001276659"/>
    </source>
</evidence>
<dbReference type="InterPro" id="IPR023210">
    <property type="entry name" value="NADP_OxRdtase_dom"/>
</dbReference>
<name>A0AAD9YZM3_9LECA</name>
<proteinExistence type="inferred from homology"/>
<dbReference type="PANTHER" id="PTHR43364:SF4">
    <property type="entry name" value="NAD(P)-LINKED OXIDOREDUCTASE SUPERFAMILY PROTEIN"/>
    <property type="match status" value="1"/>
</dbReference>
<dbReference type="Gene3D" id="3.20.20.100">
    <property type="entry name" value="NADP-dependent oxidoreductase domain"/>
    <property type="match status" value="1"/>
</dbReference>
<feature type="region of interest" description="Disordered" evidence="11">
    <location>
        <begin position="128"/>
        <end position="163"/>
    </location>
</feature>
<comment type="caution">
    <text evidence="10">Lacks conserved residue(s) required for the propagation of feature annotation.</text>
</comment>